<dbReference type="CDD" id="cd00293">
    <property type="entry name" value="USP-like"/>
    <property type="match status" value="1"/>
</dbReference>
<evidence type="ECO:0000313" key="4">
    <source>
        <dbReference type="Proteomes" id="UP000051412"/>
    </source>
</evidence>
<reference evidence="3 4" key="1">
    <citation type="journal article" date="2015" name="Genome Announc.">
        <title>Expanding the biotechnology potential of lactobacilli through comparative genomics of 213 strains and associated genera.</title>
        <authorList>
            <person name="Sun Z."/>
            <person name="Harris H.M."/>
            <person name="McCann A."/>
            <person name="Guo C."/>
            <person name="Argimon S."/>
            <person name="Zhang W."/>
            <person name="Yang X."/>
            <person name="Jeffery I.B."/>
            <person name="Cooney J.C."/>
            <person name="Kagawa T.F."/>
            <person name="Liu W."/>
            <person name="Song Y."/>
            <person name="Salvetti E."/>
            <person name="Wrobel A."/>
            <person name="Rasinkangas P."/>
            <person name="Parkhill J."/>
            <person name="Rea M.C."/>
            <person name="O'Sullivan O."/>
            <person name="Ritari J."/>
            <person name="Douillard F.P."/>
            <person name="Paul Ross R."/>
            <person name="Yang R."/>
            <person name="Briner A.E."/>
            <person name="Felis G.E."/>
            <person name="de Vos W.M."/>
            <person name="Barrangou R."/>
            <person name="Klaenhammer T.R."/>
            <person name="Caufield P.W."/>
            <person name="Cui Y."/>
            <person name="Zhang H."/>
            <person name="O'Toole P.W."/>
        </authorList>
    </citation>
    <scope>NUCLEOTIDE SEQUENCE [LARGE SCALE GENOMIC DNA]</scope>
    <source>
        <strain evidence="3 4">DSM 6035</strain>
    </source>
</reference>
<evidence type="ECO:0000259" key="2">
    <source>
        <dbReference type="Pfam" id="PF00582"/>
    </source>
</evidence>
<dbReference type="PATRIC" id="fig|1423782.4.peg.841"/>
<dbReference type="PANTHER" id="PTHR46268:SF6">
    <property type="entry name" value="UNIVERSAL STRESS PROTEIN UP12"/>
    <property type="match status" value="1"/>
</dbReference>
<feature type="domain" description="UspA" evidence="2">
    <location>
        <begin position="12"/>
        <end position="156"/>
    </location>
</feature>
<dbReference type="Proteomes" id="UP000051412">
    <property type="component" value="Unassembled WGS sequence"/>
</dbReference>
<dbReference type="STRING" id="1423782.FD32_GL000813"/>
<comment type="similarity">
    <text evidence="1">Belongs to the universal stress protein A family.</text>
</comment>
<organism evidence="3 4">
    <name type="scientific">Limosilactobacillus panis DSM 6035</name>
    <dbReference type="NCBI Taxonomy" id="1423782"/>
    <lineage>
        <taxon>Bacteria</taxon>
        <taxon>Bacillati</taxon>
        <taxon>Bacillota</taxon>
        <taxon>Bacilli</taxon>
        <taxon>Lactobacillales</taxon>
        <taxon>Lactobacillaceae</taxon>
        <taxon>Limosilactobacillus</taxon>
    </lineage>
</organism>
<dbReference type="InterPro" id="IPR014729">
    <property type="entry name" value="Rossmann-like_a/b/a_fold"/>
</dbReference>
<name>A0A0R1X5J7_9LACO</name>
<dbReference type="SUPFAM" id="SSF52402">
    <property type="entry name" value="Adenine nucleotide alpha hydrolases-like"/>
    <property type="match status" value="1"/>
</dbReference>
<dbReference type="InterPro" id="IPR006015">
    <property type="entry name" value="Universal_stress_UspA"/>
</dbReference>
<sequence>MYQLSGGVNMTYQKILVGIDGSKQADMAFDKAVETAKLNKAQLYLLSVINGEKIPSGGPNGYSLVDRSIYQPAIDTMEKRLNEYKKKAQAAGITDVVTEVKVGNAKLELAENYPKNNGIDLIVIGATGLNMIGRLIVGSTAAYTIREAPCDVTVVKTDKDNKKVDLKKNSYLEI</sequence>
<accession>A0A0R1X5J7</accession>
<dbReference type="Gene3D" id="3.40.50.620">
    <property type="entry name" value="HUPs"/>
    <property type="match status" value="1"/>
</dbReference>
<dbReference type="AlphaFoldDB" id="A0A0R1X5J7"/>
<dbReference type="PRINTS" id="PR01438">
    <property type="entry name" value="UNVRSLSTRESS"/>
</dbReference>
<comment type="caution">
    <text evidence="3">The sequence shown here is derived from an EMBL/GenBank/DDBJ whole genome shotgun (WGS) entry which is preliminary data.</text>
</comment>
<dbReference type="InterPro" id="IPR006016">
    <property type="entry name" value="UspA"/>
</dbReference>
<evidence type="ECO:0000256" key="1">
    <source>
        <dbReference type="ARBA" id="ARBA00008791"/>
    </source>
</evidence>
<protein>
    <submittedName>
        <fullName evidence="3">Universal stress family protein</fullName>
    </submittedName>
</protein>
<gene>
    <name evidence="3" type="ORF">FD32_GL000813</name>
</gene>
<keyword evidence="4" id="KW-1185">Reference proteome</keyword>
<dbReference type="Pfam" id="PF00582">
    <property type="entry name" value="Usp"/>
    <property type="match status" value="1"/>
</dbReference>
<dbReference type="EMBL" id="AZGM01000125">
    <property type="protein sequence ID" value="KRM25408.1"/>
    <property type="molecule type" value="Genomic_DNA"/>
</dbReference>
<evidence type="ECO:0000313" key="3">
    <source>
        <dbReference type="EMBL" id="KRM25408.1"/>
    </source>
</evidence>
<proteinExistence type="inferred from homology"/>
<dbReference type="PANTHER" id="PTHR46268">
    <property type="entry name" value="STRESS RESPONSE PROTEIN NHAX"/>
    <property type="match status" value="1"/>
</dbReference>